<reference evidence="2 3" key="1">
    <citation type="submission" date="2023-02" db="EMBL/GenBank/DDBJ databases">
        <title>The predominant lactic acid bacteria and yeasts involved in the spontaneous fermentation of millet during the production of the traditional porridge Hausa koko in Ghana.</title>
        <authorList>
            <person name="Atter A."/>
            <person name="Diaz M."/>
        </authorList>
    </citation>
    <scope>NUCLEOTIDE SEQUENCE [LARGE SCALE GENOMIC DNA]</scope>
    <source>
        <strain evidence="2 3">FI11640</strain>
    </source>
</reference>
<accession>A0ABU7SZK8</accession>
<keyword evidence="3" id="KW-1185">Reference proteome</keyword>
<sequence>MDGTVSALIYWITHSFNWTSLLLVLIIVVLLVWIYRTPHFYQERTHDQRLSESAQRLQIDQYYRESNGNEIKDNLAWWTEFLADPTKKAEELGGNESGEMDQEHIDLLNDRMKFIMQFGSARTVKLLALYMEKTYTKSLDNDGVLICLAYIVASLKSDYTGQNALPLDLLRIKFNDFEANERKYRRICRKIKRVTGIDQRLTYHQLK</sequence>
<keyword evidence="1" id="KW-0472">Membrane</keyword>
<comment type="caution">
    <text evidence="2">The sequence shown here is derived from an EMBL/GenBank/DDBJ whole genome shotgun (WGS) entry which is preliminary data.</text>
</comment>
<keyword evidence="1" id="KW-0812">Transmembrane</keyword>
<dbReference type="EMBL" id="JAQSGK010000019">
    <property type="protein sequence ID" value="MEE6715799.1"/>
    <property type="molecule type" value="Genomic_DNA"/>
</dbReference>
<organism evidence="2 3">
    <name type="scientific">Schleiferilactobacillus harbinensis</name>
    <dbReference type="NCBI Taxonomy" id="304207"/>
    <lineage>
        <taxon>Bacteria</taxon>
        <taxon>Bacillati</taxon>
        <taxon>Bacillota</taxon>
        <taxon>Bacilli</taxon>
        <taxon>Lactobacillales</taxon>
        <taxon>Lactobacillaceae</taxon>
        <taxon>Schleiferilactobacillus</taxon>
    </lineage>
</organism>
<proteinExistence type="predicted"/>
<feature type="transmembrane region" description="Helical" evidence="1">
    <location>
        <begin position="16"/>
        <end position="35"/>
    </location>
</feature>
<evidence type="ECO:0000313" key="3">
    <source>
        <dbReference type="Proteomes" id="UP001330016"/>
    </source>
</evidence>
<evidence type="ECO:0000256" key="1">
    <source>
        <dbReference type="SAM" id="Phobius"/>
    </source>
</evidence>
<dbReference type="Proteomes" id="UP001330016">
    <property type="component" value="Unassembled WGS sequence"/>
</dbReference>
<protein>
    <submittedName>
        <fullName evidence="2">Uncharacterized protein</fullName>
    </submittedName>
</protein>
<evidence type="ECO:0000313" key="2">
    <source>
        <dbReference type="EMBL" id="MEE6715799.1"/>
    </source>
</evidence>
<gene>
    <name evidence="2" type="ORF">PS435_08005</name>
</gene>
<dbReference type="RefSeq" id="WP_331243738.1">
    <property type="nucleotide sequence ID" value="NZ_JAQSGJ010000019.1"/>
</dbReference>
<name>A0ABU7SZK8_9LACO</name>
<keyword evidence="1" id="KW-1133">Transmembrane helix</keyword>